<name>A0A1F6NJI1_9BACT</name>
<dbReference type="SUPFAM" id="SSF53756">
    <property type="entry name" value="UDP-Glycosyltransferase/glycogen phosphorylase"/>
    <property type="match status" value="1"/>
</dbReference>
<dbReference type="EMBL" id="MFQS01000010">
    <property type="protein sequence ID" value="OGH83834.1"/>
    <property type="molecule type" value="Genomic_DNA"/>
</dbReference>
<dbReference type="PANTHER" id="PTHR45947">
    <property type="entry name" value="SULFOQUINOVOSYL TRANSFERASE SQD2"/>
    <property type="match status" value="1"/>
</dbReference>
<comment type="caution">
    <text evidence="1">The sequence shown here is derived from an EMBL/GenBank/DDBJ whole genome shotgun (WGS) entry which is preliminary data.</text>
</comment>
<dbReference type="InterPro" id="IPR050194">
    <property type="entry name" value="Glycosyltransferase_grp1"/>
</dbReference>
<proteinExistence type="predicted"/>
<protein>
    <recommendedName>
        <fullName evidence="3">Glycosyl transferase family 1 domain-containing protein</fullName>
    </recommendedName>
</protein>
<dbReference type="AlphaFoldDB" id="A0A1F6NJI1"/>
<evidence type="ECO:0008006" key="3">
    <source>
        <dbReference type="Google" id="ProtNLM"/>
    </source>
</evidence>
<gene>
    <name evidence="1" type="ORF">A2373_00315</name>
</gene>
<dbReference type="PANTHER" id="PTHR45947:SF3">
    <property type="entry name" value="SULFOQUINOVOSYL TRANSFERASE SQD2"/>
    <property type="match status" value="1"/>
</dbReference>
<dbReference type="Pfam" id="PF13692">
    <property type="entry name" value="Glyco_trans_1_4"/>
    <property type="match status" value="1"/>
</dbReference>
<evidence type="ECO:0000313" key="1">
    <source>
        <dbReference type="EMBL" id="OGH83834.1"/>
    </source>
</evidence>
<dbReference type="STRING" id="1798697.A2373_00315"/>
<organism evidence="1 2">
    <name type="scientific">Candidatus Magasanikbacteria bacterium RIFOXYB1_FULL_40_15</name>
    <dbReference type="NCBI Taxonomy" id="1798697"/>
    <lineage>
        <taxon>Bacteria</taxon>
        <taxon>Candidatus Magasanikiibacteriota</taxon>
    </lineage>
</organism>
<dbReference type="Gene3D" id="3.40.50.2000">
    <property type="entry name" value="Glycogen Phosphorylase B"/>
    <property type="match status" value="1"/>
</dbReference>
<reference evidence="1 2" key="1">
    <citation type="journal article" date="2016" name="Nat. Commun.">
        <title>Thousands of microbial genomes shed light on interconnected biogeochemical processes in an aquifer system.</title>
        <authorList>
            <person name="Anantharaman K."/>
            <person name="Brown C.T."/>
            <person name="Hug L.A."/>
            <person name="Sharon I."/>
            <person name="Castelle C.J."/>
            <person name="Probst A.J."/>
            <person name="Thomas B.C."/>
            <person name="Singh A."/>
            <person name="Wilkins M.J."/>
            <person name="Karaoz U."/>
            <person name="Brodie E.L."/>
            <person name="Williams K.H."/>
            <person name="Hubbard S.S."/>
            <person name="Banfield J.F."/>
        </authorList>
    </citation>
    <scope>NUCLEOTIDE SEQUENCE [LARGE SCALE GENOMIC DNA]</scope>
</reference>
<evidence type="ECO:0000313" key="2">
    <source>
        <dbReference type="Proteomes" id="UP000176300"/>
    </source>
</evidence>
<sequence>MQKNILIITQTVDEQDSNLGFFCGWITEFSKQLEHVYVIANKVGNYNLPDNVTVLSLGKEKGAGRIKKMFTFWKYLIKYIPKSRAVFVHMCPEYLIFGAWKARFFGKKVGLWYLHKSLTWKLKLAVFLSNKVFTAHSDGLPIKSSKVLVTGHGIDMSVFEKIQNKSRTFQQSIKPNWKDFSSTPSSPQQAEGYLGKVRDKLENGELDLLTVGRVSDSKNLLILAKSVMILQQKMQQRVRLEIVGEPYLKEDEKYLEDLKKYIKDNNAEDLIKFIGKVSHDKVADYHSRADLFLNAGKTGGVDKAVLEAMASGVPVITSNSAFKNILPENCLFQDGNSDELVQKILNYKNINTAELRDIVVKNHSLKNTIKTILNKLQI</sequence>
<dbReference type="Proteomes" id="UP000176300">
    <property type="component" value="Unassembled WGS sequence"/>
</dbReference>
<accession>A0A1F6NJI1</accession>
<dbReference type="GO" id="GO:0016757">
    <property type="term" value="F:glycosyltransferase activity"/>
    <property type="evidence" value="ECO:0007669"/>
    <property type="project" value="TreeGrafter"/>
</dbReference>